<dbReference type="PANTHER" id="PTHR43798:SF33">
    <property type="entry name" value="HYDROLASE, PUTATIVE (AFU_ORTHOLOGUE AFUA_2G14860)-RELATED"/>
    <property type="match status" value="1"/>
</dbReference>
<evidence type="ECO:0000313" key="4">
    <source>
        <dbReference type="EMBL" id="GAA0925476.1"/>
    </source>
</evidence>
<reference evidence="4 5" key="1">
    <citation type="journal article" date="2019" name="Int. J. Syst. Evol. Microbiol.">
        <title>The Global Catalogue of Microorganisms (GCM) 10K type strain sequencing project: providing services to taxonomists for standard genome sequencing and annotation.</title>
        <authorList>
            <consortium name="The Broad Institute Genomics Platform"/>
            <consortium name="The Broad Institute Genome Sequencing Center for Infectious Disease"/>
            <person name="Wu L."/>
            <person name="Ma J."/>
        </authorList>
    </citation>
    <scope>NUCLEOTIDE SEQUENCE [LARGE SCALE GENOMIC DNA]</scope>
    <source>
        <strain evidence="4 5">JCM 10977</strain>
    </source>
</reference>
<evidence type="ECO:0000256" key="1">
    <source>
        <dbReference type="ARBA" id="ARBA00010088"/>
    </source>
</evidence>
<organism evidence="4 5">
    <name type="scientific">Kribbella koreensis</name>
    <dbReference type="NCBI Taxonomy" id="57909"/>
    <lineage>
        <taxon>Bacteria</taxon>
        <taxon>Bacillati</taxon>
        <taxon>Actinomycetota</taxon>
        <taxon>Actinomycetes</taxon>
        <taxon>Propionibacteriales</taxon>
        <taxon>Kribbellaceae</taxon>
        <taxon>Kribbella</taxon>
    </lineage>
</organism>
<dbReference type="InterPro" id="IPR029058">
    <property type="entry name" value="AB_hydrolase_fold"/>
</dbReference>
<name>A0ABN1PB13_9ACTN</name>
<dbReference type="InterPro" id="IPR050266">
    <property type="entry name" value="AB_hydrolase_sf"/>
</dbReference>
<dbReference type="Gene3D" id="3.40.50.1820">
    <property type="entry name" value="alpha/beta hydrolase"/>
    <property type="match status" value="1"/>
</dbReference>
<keyword evidence="2 4" id="KW-0378">Hydrolase</keyword>
<accession>A0ABN1PB13</accession>
<keyword evidence="5" id="KW-1185">Reference proteome</keyword>
<dbReference type="InterPro" id="IPR002410">
    <property type="entry name" value="Peptidase_S33"/>
</dbReference>
<dbReference type="PRINTS" id="PR00793">
    <property type="entry name" value="PROAMNOPTASE"/>
</dbReference>
<comment type="caution">
    <text evidence="4">The sequence shown here is derived from an EMBL/GenBank/DDBJ whole genome shotgun (WGS) entry which is preliminary data.</text>
</comment>
<dbReference type="Pfam" id="PF00561">
    <property type="entry name" value="Abhydrolase_1"/>
    <property type="match status" value="1"/>
</dbReference>
<dbReference type="PANTHER" id="PTHR43798">
    <property type="entry name" value="MONOACYLGLYCEROL LIPASE"/>
    <property type="match status" value="1"/>
</dbReference>
<feature type="domain" description="AB hydrolase-1" evidence="3">
    <location>
        <begin position="30"/>
        <end position="298"/>
    </location>
</feature>
<dbReference type="InterPro" id="IPR000073">
    <property type="entry name" value="AB_hydrolase_1"/>
</dbReference>
<protein>
    <submittedName>
        <fullName evidence="4">Alpha/beta hydrolase</fullName>
    </submittedName>
</protein>
<dbReference type="SUPFAM" id="SSF53474">
    <property type="entry name" value="alpha/beta-Hydrolases"/>
    <property type="match status" value="1"/>
</dbReference>
<proteinExistence type="inferred from homology"/>
<dbReference type="Proteomes" id="UP001500542">
    <property type="component" value="Unassembled WGS sequence"/>
</dbReference>
<evidence type="ECO:0000313" key="5">
    <source>
        <dbReference type="Proteomes" id="UP001500542"/>
    </source>
</evidence>
<dbReference type="GO" id="GO:0016787">
    <property type="term" value="F:hydrolase activity"/>
    <property type="evidence" value="ECO:0007669"/>
    <property type="project" value="UniProtKB-KW"/>
</dbReference>
<gene>
    <name evidence="4" type="ORF">GCM10009554_05020</name>
</gene>
<comment type="similarity">
    <text evidence="1">Belongs to the peptidase S33 family.</text>
</comment>
<dbReference type="EMBL" id="BAAAHK010000002">
    <property type="protein sequence ID" value="GAA0925476.1"/>
    <property type="molecule type" value="Genomic_DNA"/>
</dbReference>
<sequence length="315" mass="35145">MAEGVEFRRRVVLGGFGQEVSVRGDDSGNPLLLVLHGGPGLAEMPLFAAYNSELERHFLVAHWDQRGAGRSYDAGIPAESMTLRQFVADAVELIELLTGEFGQKKVYLVAHSWGTLLGAMIAGEYPEKVHAYVGAGQLVSGRRAARTAYEFALRKATEQQHDEAVSALQEMQQSAADGGPTFANAVVHRAWVQYFGGTVNGSHEALFARIEPALLREYFGTLRDIAQEFSFRHLMPETFETDLLQTNRRFEIPVHLVVGRYDQVTPAEQAVEYFEAIEAPSKQLHWFENSAHFMPFEEAKKFNTLLTTIALENQE</sequence>
<dbReference type="RefSeq" id="WP_343964324.1">
    <property type="nucleotide sequence ID" value="NZ_BAAAHK010000002.1"/>
</dbReference>
<evidence type="ECO:0000259" key="3">
    <source>
        <dbReference type="Pfam" id="PF00561"/>
    </source>
</evidence>
<evidence type="ECO:0000256" key="2">
    <source>
        <dbReference type="ARBA" id="ARBA00022801"/>
    </source>
</evidence>